<dbReference type="Pfam" id="PF01261">
    <property type="entry name" value="AP_endonuc_2"/>
    <property type="match status" value="1"/>
</dbReference>
<feature type="domain" description="Xylose isomerase-like TIM barrel" evidence="1">
    <location>
        <begin position="21"/>
        <end position="252"/>
    </location>
</feature>
<keyword evidence="2" id="KW-0413">Isomerase</keyword>
<proteinExistence type="predicted"/>
<accession>A0A285NSF9</accession>
<protein>
    <submittedName>
        <fullName evidence="2">Hexulose-6-phosphate isomerase</fullName>
    </submittedName>
</protein>
<dbReference type="EMBL" id="OBEJ01000002">
    <property type="protein sequence ID" value="SNZ12454.1"/>
    <property type="molecule type" value="Genomic_DNA"/>
</dbReference>
<evidence type="ECO:0000313" key="3">
    <source>
        <dbReference type="Proteomes" id="UP000219453"/>
    </source>
</evidence>
<dbReference type="InterPro" id="IPR050312">
    <property type="entry name" value="IolE/XylAMocC-like"/>
</dbReference>
<dbReference type="InterPro" id="IPR013022">
    <property type="entry name" value="Xyl_isomerase-like_TIM-brl"/>
</dbReference>
<dbReference type="GO" id="GO:0016853">
    <property type="term" value="F:isomerase activity"/>
    <property type="evidence" value="ECO:0007669"/>
    <property type="project" value="UniProtKB-KW"/>
</dbReference>
<evidence type="ECO:0000313" key="2">
    <source>
        <dbReference type="EMBL" id="SNZ12454.1"/>
    </source>
</evidence>
<evidence type="ECO:0000259" key="1">
    <source>
        <dbReference type="Pfam" id="PF01261"/>
    </source>
</evidence>
<dbReference type="PANTHER" id="PTHR12110:SF21">
    <property type="entry name" value="XYLOSE ISOMERASE-LIKE TIM BARREL DOMAIN-CONTAINING PROTEIN"/>
    <property type="match status" value="1"/>
</dbReference>
<keyword evidence="3" id="KW-1185">Reference proteome</keyword>
<dbReference type="PANTHER" id="PTHR12110">
    <property type="entry name" value="HYDROXYPYRUVATE ISOMERASE"/>
    <property type="match status" value="1"/>
</dbReference>
<dbReference type="RefSeq" id="WP_097008688.1">
    <property type="nucleotide sequence ID" value="NZ_OBEJ01000002.1"/>
</dbReference>
<dbReference type="SUPFAM" id="SSF51658">
    <property type="entry name" value="Xylose isomerase-like"/>
    <property type="match status" value="1"/>
</dbReference>
<dbReference type="InterPro" id="IPR036237">
    <property type="entry name" value="Xyl_isomerase-like_sf"/>
</dbReference>
<gene>
    <name evidence="2" type="ORF">SAMN06269185_1750</name>
</gene>
<dbReference type="Proteomes" id="UP000219453">
    <property type="component" value="Unassembled WGS sequence"/>
</dbReference>
<reference evidence="2 3" key="1">
    <citation type="submission" date="2017-09" db="EMBL/GenBank/DDBJ databases">
        <authorList>
            <person name="Ehlers B."/>
            <person name="Leendertz F.H."/>
        </authorList>
    </citation>
    <scope>NUCLEOTIDE SEQUENCE [LARGE SCALE GENOMIC DNA]</scope>
    <source>
        <strain evidence="2 3">DSM 27208</strain>
    </source>
</reference>
<organism evidence="2 3">
    <name type="scientific">Natronoarchaeum philippinense</name>
    <dbReference type="NCBI Taxonomy" id="558529"/>
    <lineage>
        <taxon>Archaea</taxon>
        <taxon>Methanobacteriati</taxon>
        <taxon>Methanobacteriota</taxon>
        <taxon>Stenosarchaea group</taxon>
        <taxon>Halobacteria</taxon>
        <taxon>Halobacteriales</taxon>
        <taxon>Natronoarchaeaceae</taxon>
    </lineage>
</organism>
<dbReference type="AlphaFoldDB" id="A0A285NSF9"/>
<sequence length="270" mass="29590">MRYGLNQSGFPADDLAETCSILAAAGYDGIEPNVERDGQLTTESGRQEVAGIVDAHDLTVPAISTISHWEYPLSSADEVRRRIGVEIARDMIDAAAALDAEDVLIVPAVVDDGASYDADYERAVQSVRELAGYAADRGVAVAVENVQNNFLPSPDEFAAFLDDVEDAGPIGAYVDVGNALRSGLPSRWLRTLDDRISKIHVKDWLVDHHRVTYPPQGDVDWARVLDAVDAIEYDGWITAEVPPYPSFPERMPADVLDTMRFLFEDGGDRR</sequence>
<dbReference type="Gene3D" id="3.20.20.150">
    <property type="entry name" value="Divalent-metal-dependent TIM barrel enzymes"/>
    <property type="match status" value="1"/>
</dbReference>
<dbReference type="OrthoDB" id="372143at2157"/>
<name>A0A285NSF9_NATPI</name>